<proteinExistence type="predicted"/>
<reference evidence="1 2" key="1">
    <citation type="submission" date="2019-03" db="EMBL/GenBank/DDBJ databases">
        <title>Genomic Encyclopedia of Type Strains, Phase IV (KMG-IV): sequencing the most valuable type-strain genomes for metagenomic binning, comparative biology and taxonomic classification.</title>
        <authorList>
            <person name="Goeker M."/>
        </authorList>
    </citation>
    <scope>NUCLEOTIDE SEQUENCE [LARGE SCALE GENOMIC DNA]</scope>
    <source>
        <strain evidence="1 2">DSM 100451</strain>
    </source>
</reference>
<name>A0A4R1QRV5_9FIRM</name>
<gene>
    <name evidence="1" type="ORF">EDD77_13123</name>
</gene>
<accession>A0A4R1QRV5</accession>
<organism evidence="1 2">
    <name type="scientific">Allofournierella massiliensis</name>
    <dbReference type="NCBI Taxonomy" id="1650663"/>
    <lineage>
        <taxon>Bacteria</taxon>
        <taxon>Bacillati</taxon>
        <taxon>Bacillota</taxon>
        <taxon>Clostridia</taxon>
        <taxon>Eubacteriales</taxon>
        <taxon>Oscillospiraceae</taxon>
        <taxon>Allofournierella</taxon>
    </lineage>
</organism>
<dbReference type="STRING" id="1650663.GCA_001486665_02509"/>
<dbReference type="InterPro" id="IPR024234">
    <property type="entry name" value="DUF3801"/>
</dbReference>
<dbReference type="OrthoDB" id="9783524at2"/>
<dbReference type="Proteomes" id="UP000295184">
    <property type="component" value="Unassembled WGS sequence"/>
</dbReference>
<evidence type="ECO:0000313" key="1">
    <source>
        <dbReference type="EMBL" id="TCL53564.1"/>
    </source>
</evidence>
<sequence length="192" mass="21882">MNNGGEAADQMVRQSLQFAEVAIKLTALGFKNALSMALAYAKERPKVRGRTRLDRLLREGRELRIIPIQTKDLKEFTQQAKHYGVLFAPIRDKQGQGEKLDIMFRAEDVSKLNRIYERMGYAIPQQTRQGRKKALTRHPQDSNLRMRGDLEAKADSRPSVRTAIIELKKAALAAQKVREQARDAITPDRGER</sequence>
<dbReference type="AlphaFoldDB" id="A0A4R1QRV5"/>
<protein>
    <submittedName>
        <fullName evidence="1">Uncharacterized protein DUF3801</fullName>
    </submittedName>
</protein>
<dbReference type="Pfam" id="PF12687">
    <property type="entry name" value="DUF3801"/>
    <property type="match status" value="1"/>
</dbReference>
<dbReference type="EMBL" id="SLUM01000031">
    <property type="protein sequence ID" value="TCL53564.1"/>
    <property type="molecule type" value="Genomic_DNA"/>
</dbReference>
<evidence type="ECO:0000313" key="2">
    <source>
        <dbReference type="Proteomes" id="UP000295184"/>
    </source>
</evidence>
<comment type="caution">
    <text evidence="1">The sequence shown here is derived from an EMBL/GenBank/DDBJ whole genome shotgun (WGS) entry which is preliminary data.</text>
</comment>
<dbReference type="RefSeq" id="WP_058965493.1">
    <property type="nucleotide sequence ID" value="NZ_CABKVM010000018.1"/>
</dbReference>